<dbReference type="RefSeq" id="XP_013242067.1">
    <property type="nucleotide sequence ID" value="XM_013386613.1"/>
</dbReference>
<dbReference type="AlphaFoldDB" id="A0A066VQF3"/>
<evidence type="ECO:0000313" key="2">
    <source>
        <dbReference type="Proteomes" id="UP000027361"/>
    </source>
</evidence>
<dbReference type="OMA" id="DKVCRKT"/>
<dbReference type="GeneID" id="25262108"/>
<dbReference type="PANTHER" id="PTHR22504:SF0">
    <property type="entry name" value="REPRESSOR OF RNA POLYMERASE III TRANSCRIPTION MAF1 HOMOLOG"/>
    <property type="match status" value="1"/>
</dbReference>
<comment type="caution">
    <text evidence="1">The sequence shown here is derived from an EMBL/GenBank/DDBJ whole genome shotgun (WGS) entry which is preliminary data.</text>
</comment>
<dbReference type="Proteomes" id="UP000027361">
    <property type="component" value="Unassembled WGS sequence"/>
</dbReference>
<sequence length="168" mass="19112">MKYLDYPELELLSRALTFESAECRVFTRLEAYSCKAVSKERKLMKELEDASNHEHHGPVSTSLEDPRTQFTGAFAPLDSPFGRLNDPQARKKLFLLITALNAAFPDHDFSLINPADFRREENPAAVLNSLSTTLLNLRGGSGTPRSVLWATYAFFYNRRLKRILFVNV</sequence>
<dbReference type="PANTHER" id="PTHR22504">
    <property type="entry name" value="REPRESSOR OF RNA POLYMERASE III TRANSCRIPTION MAF1"/>
    <property type="match status" value="1"/>
</dbReference>
<protein>
    <submittedName>
        <fullName evidence="1">Maf1 regulator</fullName>
    </submittedName>
</protein>
<dbReference type="OrthoDB" id="277029at2759"/>
<dbReference type="HOGENOM" id="CLU_037043_3_0_1"/>
<dbReference type="FunCoup" id="A0A066VQF3">
    <property type="interactions" value="403"/>
</dbReference>
<dbReference type="STRING" id="1037660.A0A066VQF3"/>
<dbReference type="InterPro" id="IPR038564">
    <property type="entry name" value="Maf1_sf"/>
</dbReference>
<feature type="non-terminal residue" evidence="1">
    <location>
        <position position="168"/>
    </location>
</feature>
<dbReference type="InterPro" id="IPR015257">
    <property type="entry name" value="Maf1"/>
</dbReference>
<dbReference type="Gene3D" id="3.40.1000.50">
    <property type="entry name" value="Repressor of RNA polymerase III transcription Maf1"/>
    <property type="match status" value="1"/>
</dbReference>
<evidence type="ECO:0000313" key="1">
    <source>
        <dbReference type="EMBL" id="KDN42498.1"/>
    </source>
</evidence>
<dbReference type="GO" id="GO:0016480">
    <property type="term" value="P:negative regulation of transcription by RNA polymerase III"/>
    <property type="evidence" value="ECO:0007669"/>
    <property type="project" value="InterPro"/>
</dbReference>
<reference evidence="1 2" key="1">
    <citation type="submission" date="2014-05" db="EMBL/GenBank/DDBJ databases">
        <title>Draft genome sequence of a rare smut relative, Tilletiaria anomala UBC 951.</title>
        <authorList>
            <consortium name="DOE Joint Genome Institute"/>
            <person name="Toome M."/>
            <person name="Kuo A."/>
            <person name="Henrissat B."/>
            <person name="Lipzen A."/>
            <person name="Tritt A."/>
            <person name="Yoshinaga Y."/>
            <person name="Zane M."/>
            <person name="Barry K."/>
            <person name="Grigoriev I.V."/>
            <person name="Spatafora J.W."/>
            <person name="Aimea M.C."/>
        </authorList>
    </citation>
    <scope>NUCLEOTIDE SEQUENCE [LARGE SCALE GENOMIC DNA]</scope>
    <source>
        <strain evidence="1 2">UBC 951</strain>
    </source>
</reference>
<organism evidence="1 2">
    <name type="scientific">Tilletiaria anomala (strain ATCC 24038 / CBS 436.72 / UBC 951)</name>
    <dbReference type="NCBI Taxonomy" id="1037660"/>
    <lineage>
        <taxon>Eukaryota</taxon>
        <taxon>Fungi</taxon>
        <taxon>Dikarya</taxon>
        <taxon>Basidiomycota</taxon>
        <taxon>Ustilaginomycotina</taxon>
        <taxon>Exobasidiomycetes</taxon>
        <taxon>Georgefischeriales</taxon>
        <taxon>Tilletiariaceae</taxon>
        <taxon>Tilletiaria</taxon>
    </lineage>
</organism>
<keyword evidence="2" id="KW-1185">Reference proteome</keyword>
<accession>A0A066VQF3</accession>
<proteinExistence type="predicted"/>
<name>A0A066VQF3_TILAU</name>
<dbReference type="EMBL" id="JMSN01000069">
    <property type="protein sequence ID" value="KDN42498.1"/>
    <property type="molecule type" value="Genomic_DNA"/>
</dbReference>
<gene>
    <name evidence="1" type="ORF">K437DRAFT_213536</name>
</gene>
<dbReference type="GO" id="GO:0005634">
    <property type="term" value="C:nucleus"/>
    <property type="evidence" value="ECO:0007669"/>
    <property type="project" value="TreeGrafter"/>
</dbReference>
<dbReference type="GO" id="GO:0000994">
    <property type="term" value="F:RNA polymerase III core binding"/>
    <property type="evidence" value="ECO:0007669"/>
    <property type="project" value="TreeGrafter"/>
</dbReference>
<dbReference type="Pfam" id="PF09174">
    <property type="entry name" value="Maf1"/>
    <property type="match status" value="1"/>
</dbReference>
<dbReference type="InParanoid" id="A0A066VQF3"/>